<dbReference type="PANTHER" id="PTHR30294">
    <property type="entry name" value="MEMBRANE COMPONENT OF ABC TRANSPORTER YHHJ-RELATED"/>
    <property type="match status" value="1"/>
</dbReference>
<keyword evidence="4" id="KW-1003">Cell membrane</keyword>
<evidence type="ECO:0000256" key="5">
    <source>
        <dbReference type="ARBA" id="ARBA00022692"/>
    </source>
</evidence>
<proteinExistence type="inferred from homology"/>
<evidence type="ECO:0000256" key="4">
    <source>
        <dbReference type="ARBA" id="ARBA00022475"/>
    </source>
</evidence>
<dbReference type="Gene3D" id="3.40.1710.10">
    <property type="entry name" value="abc type-2 transporter like domain"/>
    <property type="match status" value="1"/>
</dbReference>
<feature type="transmembrane region" description="Helical" evidence="8">
    <location>
        <begin position="348"/>
        <end position="366"/>
    </location>
</feature>
<comment type="subcellular location">
    <subcellularLocation>
        <location evidence="1">Cell membrane</location>
        <topology evidence="1">Multi-pass membrane protein</topology>
    </subcellularLocation>
</comment>
<sequence>MNRMFAIVERELRKFFRSPALMLTAMVLPLVQLIILGNAFGGKIRNARIGVVDYDHGVQAVKVHEAFDAVAANIRTFTTTEYEDKNQAVEDVRTGKLSGVVVIPAQYSRRVLAGDSPKLGLVVDNSDQFVSSSIEAEMQSLVDALNAPVIQPKVVQQIALQIVELYPYVEYMKFLLSGSVALAMYVSVMIGGGMLYIDDKARGVHEGYLVTPITRLELIMGLNVAGAIKAVMSGVVLTVLGSLLAGLGTIFHPLPALELLILIVLTSVAFNGMMFLLMVRVEDPLVPRALFGVLNTLLFFPSGAIYPISAFPKWLQAISVVDPFTYAVHGLQSILLKEGGFASIRMDMLFLALYGAGTLLIATPLFKRNL</sequence>
<reference evidence="10 11" key="1">
    <citation type="submission" date="2018-08" db="EMBL/GenBank/DDBJ databases">
        <title>Acidipila sp. 4G-K13, an acidobacterium isolated from forest soil.</title>
        <authorList>
            <person name="Gao Z.-H."/>
            <person name="Qiu L.-H."/>
        </authorList>
    </citation>
    <scope>NUCLEOTIDE SEQUENCE [LARGE SCALE GENOMIC DNA]</scope>
    <source>
        <strain evidence="10 11">4G-K13</strain>
    </source>
</reference>
<feature type="domain" description="ABC transmembrane type-2" evidence="9">
    <location>
        <begin position="139"/>
        <end position="369"/>
    </location>
</feature>
<comment type="similarity">
    <text evidence="2">Belongs to the ABC-2 integral membrane protein family.</text>
</comment>
<dbReference type="EMBL" id="QVQT01000003">
    <property type="protein sequence ID" value="RFU16782.1"/>
    <property type="molecule type" value="Genomic_DNA"/>
</dbReference>
<dbReference type="InterPro" id="IPR047817">
    <property type="entry name" value="ABC2_TM_bact-type"/>
</dbReference>
<evidence type="ECO:0000259" key="9">
    <source>
        <dbReference type="PROSITE" id="PS51012"/>
    </source>
</evidence>
<feature type="transmembrane region" description="Helical" evidence="8">
    <location>
        <begin position="174"/>
        <end position="197"/>
    </location>
</feature>
<comment type="caution">
    <text evidence="10">The sequence shown here is derived from an EMBL/GenBank/DDBJ whole genome shotgun (WGS) entry which is preliminary data.</text>
</comment>
<keyword evidence="11" id="KW-1185">Reference proteome</keyword>
<dbReference type="Proteomes" id="UP000264702">
    <property type="component" value="Unassembled WGS sequence"/>
</dbReference>
<accession>A0A372IP95</accession>
<evidence type="ECO:0000313" key="11">
    <source>
        <dbReference type="Proteomes" id="UP000264702"/>
    </source>
</evidence>
<dbReference type="Pfam" id="PF12698">
    <property type="entry name" value="ABC2_membrane_3"/>
    <property type="match status" value="1"/>
</dbReference>
<dbReference type="PROSITE" id="PS51012">
    <property type="entry name" value="ABC_TM2"/>
    <property type="match status" value="1"/>
</dbReference>
<evidence type="ECO:0000313" key="10">
    <source>
        <dbReference type="EMBL" id="RFU16782.1"/>
    </source>
</evidence>
<evidence type="ECO:0000256" key="6">
    <source>
        <dbReference type="ARBA" id="ARBA00022989"/>
    </source>
</evidence>
<organism evidence="10 11">
    <name type="scientific">Paracidobacterium acidisoli</name>
    <dbReference type="NCBI Taxonomy" id="2303751"/>
    <lineage>
        <taxon>Bacteria</taxon>
        <taxon>Pseudomonadati</taxon>
        <taxon>Acidobacteriota</taxon>
        <taxon>Terriglobia</taxon>
        <taxon>Terriglobales</taxon>
        <taxon>Acidobacteriaceae</taxon>
        <taxon>Paracidobacterium</taxon>
    </lineage>
</organism>
<protein>
    <submittedName>
        <fullName evidence="10">ABC transporter permease</fullName>
    </submittedName>
</protein>
<evidence type="ECO:0000256" key="1">
    <source>
        <dbReference type="ARBA" id="ARBA00004651"/>
    </source>
</evidence>
<evidence type="ECO:0000256" key="3">
    <source>
        <dbReference type="ARBA" id="ARBA00022448"/>
    </source>
</evidence>
<evidence type="ECO:0000256" key="7">
    <source>
        <dbReference type="ARBA" id="ARBA00023136"/>
    </source>
</evidence>
<keyword evidence="7 8" id="KW-0472">Membrane</keyword>
<dbReference type="InterPro" id="IPR013525">
    <property type="entry name" value="ABC2_TM"/>
</dbReference>
<evidence type="ECO:0000256" key="8">
    <source>
        <dbReference type="SAM" id="Phobius"/>
    </source>
</evidence>
<dbReference type="GO" id="GO:0005886">
    <property type="term" value="C:plasma membrane"/>
    <property type="evidence" value="ECO:0007669"/>
    <property type="project" value="UniProtKB-SubCell"/>
</dbReference>
<keyword evidence="6 8" id="KW-1133">Transmembrane helix</keyword>
<dbReference type="PANTHER" id="PTHR30294:SF38">
    <property type="entry name" value="TRANSPORT PERMEASE PROTEIN"/>
    <property type="match status" value="1"/>
</dbReference>
<keyword evidence="5 8" id="KW-0812">Transmembrane</keyword>
<feature type="transmembrane region" description="Helical" evidence="8">
    <location>
        <begin position="259"/>
        <end position="277"/>
    </location>
</feature>
<gene>
    <name evidence="10" type="ORF">D0Y96_08520</name>
</gene>
<feature type="transmembrane region" description="Helical" evidence="8">
    <location>
        <begin position="20"/>
        <end position="40"/>
    </location>
</feature>
<dbReference type="RefSeq" id="WP_117298951.1">
    <property type="nucleotide sequence ID" value="NZ_QVQT02000003.1"/>
</dbReference>
<name>A0A372IP95_9BACT</name>
<dbReference type="GO" id="GO:0140359">
    <property type="term" value="F:ABC-type transporter activity"/>
    <property type="evidence" value="ECO:0007669"/>
    <property type="project" value="InterPro"/>
</dbReference>
<feature type="transmembrane region" description="Helical" evidence="8">
    <location>
        <begin position="218"/>
        <end position="247"/>
    </location>
</feature>
<feature type="transmembrane region" description="Helical" evidence="8">
    <location>
        <begin position="289"/>
        <end position="308"/>
    </location>
</feature>
<dbReference type="InterPro" id="IPR051449">
    <property type="entry name" value="ABC-2_transporter_component"/>
</dbReference>
<evidence type="ECO:0000256" key="2">
    <source>
        <dbReference type="ARBA" id="ARBA00007783"/>
    </source>
</evidence>
<keyword evidence="3" id="KW-0813">Transport</keyword>
<dbReference type="OrthoDB" id="105593at2"/>
<dbReference type="AlphaFoldDB" id="A0A372IP95"/>